<feature type="region of interest" description="Disordered" evidence="2">
    <location>
        <begin position="54"/>
        <end position="84"/>
    </location>
</feature>
<feature type="region of interest" description="Disordered" evidence="2">
    <location>
        <begin position="524"/>
        <end position="556"/>
    </location>
</feature>
<feature type="compositionally biased region" description="Low complexity" evidence="2">
    <location>
        <begin position="241"/>
        <end position="259"/>
    </location>
</feature>
<feature type="region of interest" description="Disordered" evidence="2">
    <location>
        <begin position="292"/>
        <end position="319"/>
    </location>
</feature>
<feature type="compositionally biased region" description="Polar residues" evidence="2">
    <location>
        <begin position="226"/>
        <end position="240"/>
    </location>
</feature>
<dbReference type="WBParaSite" id="jg19486">
    <property type="protein sequence ID" value="jg19486"/>
    <property type="gene ID" value="jg19486"/>
</dbReference>
<dbReference type="Proteomes" id="UP000887574">
    <property type="component" value="Unplaced"/>
</dbReference>
<evidence type="ECO:0000256" key="2">
    <source>
        <dbReference type="SAM" id="MobiDB-lite"/>
    </source>
</evidence>
<protein>
    <submittedName>
        <fullName evidence="4">Uncharacterized protein</fullName>
    </submittedName>
</protein>
<organism evidence="3 4">
    <name type="scientific">Ditylenchus dipsaci</name>
    <dbReference type="NCBI Taxonomy" id="166011"/>
    <lineage>
        <taxon>Eukaryota</taxon>
        <taxon>Metazoa</taxon>
        <taxon>Ecdysozoa</taxon>
        <taxon>Nematoda</taxon>
        <taxon>Chromadorea</taxon>
        <taxon>Rhabditida</taxon>
        <taxon>Tylenchina</taxon>
        <taxon>Tylenchomorpha</taxon>
        <taxon>Sphaerularioidea</taxon>
        <taxon>Anguinidae</taxon>
        <taxon>Anguininae</taxon>
        <taxon>Ditylenchus</taxon>
    </lineage>
</organism>
<dbReference type="AlphaFoldDB" id="A0A915DFX7"/>
<feature type="compositionally biased region" description="Polar residues" evidence="2">
    <location>
        <begin position="418"/>
        <end position="431"/>
    </location>
</feature>
<keyword evidence="1" id="KW-0175">Coiled coil</keyword>
<keyword evidence="3" id="KW-1185">Reference proteome</keyword>
<evidence type="ECO:0000313" key="3">
    <source>
        <dbReference type="Proteomes" id="UP000887574"/>
    </source>
</evidence>
<sequence length="556" mass="61349">MGSAPSRNGSATTKTSVQKICIDQSNGEVQSRENKTGVRRASLTFASTVGDRIRRSAGSISSKSGLEKEKRVRSLQSQLDGSEKKHAEAKMFVKVLKKELAALDLRNKELMEEMDWLKQQLGSASALPNLIDSKQPSHTPNGSSEELERLKTKCRLDRDLYENLISKLQQELQEQEDRWNRRLQVEKSSRTSVVVESRLENGASLNDQPRLHSAGCRQADGAKETAITQPRPSTSEQEPQSSGALSLSSSFSSMDLQPLCRNLLPKGGRMATPQHESDLPVKKHLSIRKRANSAVISKPTQPAVRRASSNQQPQHNYDDYNFNIDQLLGEDEDEDQRATPECDLSVSRDSGISTIAQKSFEQGQQASIKAKSAARRRTRPTMGCKQVNETKKLSNVFTLSDKLEPLRVVGSPPASKALSDSGQARDTARQNSAVKVENIRLDGEIEAMVVETGNRRFTTPMTAGQPKASSRTTGTATVKQHTVIQPSSASDLAVDYLDETDEEVNDILYNSLPSHSLVKKIKSAQKLSKNEEKDTRVSTSAKSRDSGYLEGQNLYK</sequence>
<feature type="compositionally biased region" description="Basic and acidic residues" evidence="2">
    <location>
        <begin position="528"/>
        <end position="547"/>
    </location>
</feature>
<feature type="region of interest" description="Disordered" evidence="2">
    <location>
        <begin position="200"/>
        <end position="280"/>
    </location>
</feature>
<accession>A0A915DFX7</accession>
<feature type="region of interest" description="Disordered" evidence="2">
    <location>
        <begin position="129"/>
        <end position="149"/>
    </location>
</feature>
<reference evidence="4" key="1">
    <citation type="submission" date="2022-11" db="UniProtKB">
        <authorList>
            <consortium name="WormBaseParasite"/>
        </authorList>
    </citation>
    <scope>IDENTIFICATION</scope>
</reference>
<feature type="compositionally biased region" description="Polar residues" evidence="2">
    <location>
        <begin position="132"/>
        <end position="144"/>
    </location>
</feature>
<feature type="region of interest" description="Disordered" evidence="2">
    <location>
        <begin position="457"/>
        <end position="477"/>
    </location>
</feature>
<evidence type="ECO:0000313" key="4">
    <source>
        <dbReference type="WBParaSite" id="jg19486"/>
    </source>
</evidence>
<feature type="region of interest" description="Disordered" evidence="2">
    <location>
        <begin position="1"/>
        <end position="37"/>
    </location>
</feature>
<name>A0A915DFX7_9BILA</name>
<feature type="coiled-coil region" evidence="1">
    <location>
        <begin position="93"/>
        <end position="120"/>
    </location>
</feature>
<proteinExistence type="predicted"/>
<feature type="region of interest" description="Disordered" evidence="2">
    <location>
        <begin position="411"/>
        <end position="431"/>
    </location>
</feature>
<feature type="compositionally biased region" description="Polar residues" evidence="2">
    <location>
        <begin position="1"/>
        <end position="29"/>
    </location>
</feature>
<evidence type="ECO:0000256" key="1">
    <source>
        <dbReference type="SAM" id="Coils"/>
    </source>
</evidence>